<protein>
    <recommendedName>
        <fullName evidence="4">Small auxin up regulated protein</fullName>
    </recommendedName>
</protein>
<name>A0AAV1S840_9ROSI</name>
<organism evidence="2 3">
    <name type="scientific">Dovyalis caffra</name>
    <dbReference type="NCBI Taxonomy" id="77055"/>
    <lineage>
        <taxon>Eukaryota</taxon>
        <taxon>Viridiplantae</taxon>
        <taxon>Streptophyta</taxon>
        <taxon>Embryophyta</taxon>
        <taxon>Tracheophyta</taxon>
        <taxon>Spermatophyta</taxon>
        <taxon>Magnoliopsida</taxon>
        <taxon>eudicotyledons</taxon>
        <taxon>Gunneridae</taxon>
        <taxon>Pentapetalae</taxon>
        <taxon>rosids</taxon>
        <taxon>fabids</taxon>
        <taxon>Malpighiales</taxon>
        <taxon>Salicaceae</taxon>
        <taxon>Flacourtieae</taxon>
        <taxon>Dovyalis</taxon>
    </lineage>
</organism>
<gene>
    <name evidence="2" type="ORF">DCAF_LOCUS19328</name>
</gene>
<proteinExistence type="inferred from homology"/>
<dbReference type="PANTHER" id="PTHR31374">
    <property type="entry name" value="AUXIN-INDUCED PROTEIN-LIKE-RELATED"/>
    <property type="match status" value="1"/>
</dbReference>
<accession>A0AAV1S840</accession>
<dbReference type="EMBL" id="CAWUPB010001173">
    <property type="protein sequence ID" value="CAK7346651.1"/>
    <property type="molecule type" value="Genomic_DNA"/>
</dbReference>
<sequence>MEEEEEAQPTKGYFPVLVGKEGMMEKFLIATKLIKHPFIVQLLEMSAKEYGYRQEGLLKIPYDANCFKKMLKLISKK</sequence>
<evidence type="ECO:0000256" key="1">
    <source>
        <dbReference type="ARBA" id="ARBA00006974"/>
    </source>
</evidence>
<dbReference type="InterPro" id="IPR003676">
    <property type="entry name" value="SAUR_fam"/>
</dbReference>
<comment type="similarity">
    <text evidence="1">Belongs to the ARG7 family.</text>
</comment>
<dbReference type="GO" id="GO:0009733">
    <property type="term" value="P:response to auxin"/>
    <property type="evidence" value="ECO:0007669"/>
    <property type="project" value="InterPro"/>
</dbReference>
<keyword evidence="3" id="KW-1185">Reference proteome</keyword>
<evidence type="ECO:0000313" key="3">
    <source>
        <dbReference type="Proteomes" id="UP001314170"/>
    </source>
</evidence>
<dbReference type="Pfam" id="PF02519">
    <property type="entry name" value="Auxin_inducible"/>
    <property type="match status" value="1"/>
</dbReference>
<dbReference type="Proteomes" id="UP001314170">
    <property type="component" value="Unassembled WGS sequence"/>
</dbReference>
<reference evidence="2 3" key="1">
    <citation type="submission" date="2024-01" db="EMBL/GenBank/DDBJ databases">
        <authorList>
            <person name="Waweru B."/>
        </authorList>
    </citation>
    <scope>NUCLEOTIDE SEQUENCE [LARGE SCALE GENOMIC DNA]</scope>
</reference>
<evidence type="ECO:0008006" key="4">
    <source>
        <dbReference type="Google" id="ProtNLM"/>
    </source>
</evidence>
<comment type="caution">
    <text evidence="2">The sequence shown here is derived from an EMBL/GenBank/DDBJ whole genome shotgun (WGS) entry which is preliminary data.</text>
</comment>
<dbReference type="PANTHER" id="PTHR31374:SF30">
    <property type="entry name" value="SAUR-LIKE AUXIN-RESPONSIVE FAMILY PROTEIN"/>
    <property type="match status" value="1"/>
</dbReference>
<evidence type="ECO:0000313" key="2">
    <source>
        <dbReference type="EMBL" id="CAK7346651.1"/>
    </source>
</evidence>
<dbReference type="AlphaFoldDB" id="A0AAV1S840"/>